<feature type="transmembrane region" description="Helical" evidence="6">
    <location>
        <begin position="54"/>
        <end position="72"/>
    </location>
</feature>
<dbReference type="OrthoDB" id="3730291at2"/>
<dbReference type="Proteomes" id="UP000182584">
    <property type="component" value="Unassembled WGS sequence"/>
</dbReference>
<gene>
    <name evidence="7" type="ORF">SAMN04487884_12159</name>
</gene>
<evidence type="ECO:0000313" key="7">
    <source>
        <dbReference type="EMBL" id="SES17217.1"/>
    </source>
</evidence>
<dbReference type="AlphaFoldDB" id="A0A1H9V7J6"/>
<dbReference type="PANTHER" id="PTHR34857">
    <property type="entry name" value="SLL0384 PROTEIN"/>
    <property type="match status" value="1"/>
</dbReference>
<dbReference type="CDD" id="cd16914">
    <property type="entry name" value="EcfT"/>
    <property type="match status" value="1"/>
</dbReference>
<dbReference type="EMBL" id="FOGJ01000021">
    <property type="protein sequence ID" value="SES17217.1"/>
    <property type="molecule type" value="Genomic_DNA"/>
</dbReference>
<keyword evidence="4 6" id="KW-1133">Transmembrane helix</keyword>
<dbReference type="PANTHER" id="PTHR34857:SF2">
    <property type="entry name" value="SLL0384 PROTEIN"/>
    <property type="match status" value="1"/>
</dbReference>
<name>A0A1H9V7J6_BUTFI</name>
<keyword evidence="5 6" id="KW-0472">Membrane</keyword>
<sequence>MIAIDPRTKVILLLITAAFSALIPNGIYTIVWTALIAILGALLGEYVRTLRAAAVFAALWMFIIFILPHLSGVMHTSFLVWLGLIFKCYPCCMIAEIMIATTQIGEFMAAMAKWKVPRNIVIPIAIMFRYFPTVKEDWNHIKDAMALRGISLSPWYFAKNPESVIDALYLPILVTASKTADELTASAITRGIENPKMRTSRLDIRIRLIDHVVIAIFVVTLIMALVLSTGGKV</sequence>
<dbReference type="RefSeq" id="WP_074757451.1">
    <property type="nucleotide sequence ID" value="NZ_FOGJ01000021.1"/>
</dbReference>
<reference evidence="7 8" key="1">
    <citation type="submission" date="2016-10" db="EMBL/GenBank/DDBJ databases">
        <authorList>
            <person name="de Groot N.N."/>
        </authorList>
    </citation>
    <scope>NUCLEOTIDE SEQUENCE [LARGE SCALE GENOMIC DNA]</scope>
    <source>
        <strain evidence="7 8">AR40</strain>
    </source>
</reference>
<evidence type="ECO:0000313" key="8">
    <source>
        <dbReference type="Proteomes" id="UP000182584"/>
    </source>
</evidence>
<protein>
    <submittedName>
        <fullName evidence="7">Energy-coupling factor transport system permease protein</fullName>
    </submittedName>
</protein>
<evidence type="ECO:0000256" key="2">
    <source>
        <dbReference type="ARBA" id="ARBA00022475"/>
    </source>
</evidence>
<organism evidence="7 8">
    <name type="scientific">Butyrivibrio fibrisolvens</name>
    <dbReference type="NCBI Taxonomy" id="831"/>
    <lineage>
        <taxon>Bacteria</taxon>
        <taxon>Bacillati</taxon>
        <taxon>Bacillota</taxon>
        <taxon>Clostridia</taxon>
        <taxon>Lachnospirales</taxon>
        <taxon>Lachnospiraceae</taxon>
        <taxon>Butyrivibrio</taxon>
    </lineage>
</organism>
<accession>A0A1H9V7J6</accession>
<keyword evidence="2" id="KW-1003">Cell membrane</keyword>
<feature type="transmembrane region" description="Helical" evidence="6">
    <location>
        <begin position="78"/>
        <end position="99"/>
    </location>
</feature>
<dbReference type="InterPro" id="IPR051611">
    <property type="entry name" value="ECF_transporter_component"/>
</dbReference>
<feature type="transmembrane region" description="Helical" evidence="6">
    <location>
        <begin position="208"/>
        <end position="227"/>
    </location>
</feature>
<comment type="subcellular location">
    <subcellularLocation>
        <location evidence="1">Membrane</location>
        <topology evidence="1">Multi-pass membrane protein</topology>
    </subcellularLocation>
</comment>
<dbReference type="InterPro" id="IPR003339">
    <property type="entry name" value="ABC/ECF_trnsptr_transmembrane"/>
</dbReference>
<evidence type="ECO:0000256" key="4">
    <source>
        <dbReference type="ARBA" id="ARBA00022989"/>
    </source>
</evidence>
<evidence type="ECO:0000256" key="6">
    <source>
        <dbReference type="SAM" id="Phobius"/>
    </source>
</evidence>
<evidence type="ECO:0000256" key="1">
    <source>
        <dbReference type="ARBA" id="ARBA00004141"/>
    </source>
</evidence>
<keyword evidence="3 6" id="KW-0812">Transmembrane</keyword>
<evidence type="ECO:0000256" key="5">
    <source>
        <dbReference type="ARBA" id="ARBA00023136"/>
    </source>
</evidence>
<dbReference type="Pfam" id="PF02361">
    <property type="entry name" value="CbiQ"/>
    <property type="match status" value="1"/>
</dbReference>
<dbReference type="GO" id="GO:0005886">
    <property type="term" value="C:plasma membrane"/>
    <property type="evidence" value="ECO:0007669"/>
    <property type="project" value="UniProtKB-ARBA"/>
</dbReference>
<evidence type="ECO:0000256" key="3">
    <source>
        <dbReference type="ARBA" id="ARBA00022692"/>
    </source>
</evidence>
<proteinExistence type="predicted"/>